<feature type="compositionally biased region" description="Polar residues" evidence="6">
    <location>
        <begin position="35"/>
        <end position="70"/>
    </location>
</feature>
<dbReference type="InterPro" id="IPR036638">
    <property type="entry name" value="HLH_DNA-bd_sf"/>
</dbReference>
<dbReference type="OrthoDB" id="10034090at2759"/>
<protein>
    <submittedName>
        <fullName evidence="8">(pine wood nematode) hypothetical protein</fullName>
    </submittedName>
    <submittedName>
        <fullName evidence="11">BHLH domain-containing protein</fullName>
    </submittedName>
</protein>
<dbReference type="Proteomes" id="UP000582659">
    <property type="component" value="Unassembled WGS sequence"/>
</dbReference>
<evidence type="ECO:0000256" key="6">
    <source>
        <dbReference type="SAM" id="MobiDB-lite"/>
    </source>
</evidence>
<dbReference type="PANTHER" id="PTHR11793:SF13">
    <property type="entry name" value="PROTEIN DAUGHTERLESS"/>
    <property type="match status" value="1"/>
</dbReference>
<dbReference type="Pfam" id="PF00010">
    <property type="entry name" value="HLH"/>
    <property type="match status" value="1"/>
</dbReference>
<gene>
    <name evidence="8" type="ORF">BXYJ_LOCUS1375</name>
</gene>
<sequence length="412" mass="45586">MSPFHSNVETKENKDVVNSSSSSLSSVPFYPQYPNYPSNGYEQPPSLSATDENNSFPEGKTETASSQNDQKIAFKSEEIDANIQKPYSSTTVMSTGQPLSQPTTISVPAQTTVITPHLYPDPSLIPEISSPSVYNSYSTLYSFAAGSSNDVNYWQPPQGIYPGSGGPISNYNSVLLPGGEESSPNYPIIPADSRVDPSSLPSSYITPGCPWPYPPYLPDGADQLSLPYIADNGFYSQPGLPNPTIDPHYIPNGTARNLDPYVPTPIGGDQPDLPMIPPNESLPSFSSPPNRIQNTSNMMYPNNVLNQKQARSRRSRSLKDSDDDSRSEDKEQERRHANNNRERIRVKDINTAFKELGKMCSQHIPNTNERNLTKLSILHHAVQVINGLEGQVRQRNMNPRANSMRRREQAQQ</sequence>
<dbReference type="GO" id="GO:0005667">
    <property type="term" value="C:transcription regulator complex"/>
    <property type="evidence" value="ECO:0007669"/>
    <property type="project" value="TreeGrafter"/>
</dbReference>
<evidence type="ECO:0000259" key="7">
    <source>
        <dbReference type="PROSITE" id="PS50888"/>
    </source>
</evidence>
<evidence type="ECO:0000256" key="1">
    <source>
        <dbReference type="ARBA" id="ARBA00004123"/>
    </source>
</evidence>
<feature type="compositionally biased region" description="Basic and acidic residues" evidence="6">
    <location>
        <begin position="327"/>
        <end position="343"/>
    </location>
</feature>
<feature type="region of interest" description="Disordered" evidence="6">
    <location>
        <begin position="1"/>
        <end position="80"/>
    </location>
</feature>
<keyword evidence="10" id="KW-1185">Reference proteome</keyword>
<reference evidence="8" key="2">
    <citation type="submission" date="2020-09" db="EMBL/GenBank/DDBJ databases">
        <authorList>
            <person name="Kikuchi T."/>
        </authorList>
    </citation>
    <scope>NUCLEOTIDE SEQUENCE</scope>
    <source>
        <strain evidence="8">Ka4C1</strain>
    </source>
</reference>
<dbReference type="InterPro" id="IPR051098">
    <property type="entry name" value="NeuroDiff_E-box_TFs"/>
</dbReference>
<dbReference type="GO" id="GO:0046983">
    <property type="term" value="F:protein dimerization activity"/>
    <property type="evidence" value="ECO:0007669"/>
    <property type="project" value="InterPro"/>
</dbReference>
<proteinExistence type="predicted"/>
<comment type="subcellular location">
    <subcellularLocation>
        <location evidence="1">Nucleus</location>
    </subcellularLocation>
</comment>
<dbReference type="EMBL" id="CAJFCV020000001">
    <property type="protein sequence ID" value="CAG9084225.1"/>
    <property type="molecule type" value="Genomic_DNA"/>
</dbReference>
<reference evidence="11" key="1">
    <citation type="submission" date="2016-11" db="UniProtKB">
        <authorList>
            <consortium name="WormBaseParasite"/>
        </authorList>
    </citation>
    <scope>IDENTIFICATION</scope>
</reference>
<keyword evidence="2" id="KW-0805">Transcription regulation</keyword>
<dbReference type="GO" id="GO:0000981">
    <property type="term" value="F:DNA-binding transcription factor activity, RNA polymerase II-specific"/>
    <property type="evidence" value="ECO:0007669"/>
    <property type="project" value="TreeGrafter"/>
</dbReference>
<accession>A0A1I7SDV6</accession>
<feature type="region of interest" description="Disordered" evidence="6">
    <location>
        <begin position="264"/>
        <end position="343"/>
    </location>
</feature>
<feature type="domain" description="BHLH" evidence="7">
    <location>
        <begin position="333"/>
        <end position="388"/>
    </location>
</feature>
<dbReference type="GO" id="GO:0000978">
    <property type="term" value="F:RNA polymerase II cis-regulatory region sequence-specific DNA binding"/>
    <property type="evidence" value="ECO:0007669"/>
    <property type="project" value="TreeGrafter"/>
</dbReference>
<dbReference type="WBParaSite" id="BXY_1121400.1">
    <property type="protein sequence ID" value="BXY_1121400.1"/>
    <property type="gene ID" value="BXY_1121400"/>
</dbReference>
<dbReference type="SUPFAM" id="SSF47459">
    <property type="entry name" value="HLH, helix-loop-helix DNA-binding domain"/>
    <property type="match status" value="1"/>
</dbReference>
<keyword evidence="4" id="KW-0804">Transcription</keyword>
<evidence type="ECO:0000256" key="5">
    <source>
        <dbReference type="ARBA" id="ARBA00023242"/>
    </source>
</evidence>
<dbReference type="PROSITE" id="PS50888">
    <property type="entry name" value="BHLH"/>
    <property type="match status" value="1"/>
</dbReference>
<evidence type="ECO:0000313" key="10">
    <source>
        <dbReference type="Proteomes" id="UP000659654"/>
    </source>
</evidence>
<dbReference type="GO" id="GO:0000785">
    <property type="term" value="C:chromatin"/>
    <property type="evidence" value="ECO:0007669"/>
    <property type="project" value="TreeGrafter"/>
</dbReference>
<dbReference type="eggNOG" id="KOG3910">
    <property type="taxonomic scope" value="Eukaryota"/>
</dbReference>
<keyword evidence="3" id="KW-0238">DNA-binding</keyword>
<dbReference type="SMR" id="A0A1I7SDV6"/>
<evidence type="ECO:0000313" key="9">
    <source>
        <dbReference type="Proteomes" id="UP000095284"/>
    </source>
</evidence>
<name>A0A1I7SDV6_BURXY</name>
<keyword evidence="5" id="KW-0539">Nucleus</keyword>
<dbReference type="Proteomes" id="UP000095284">
    <property type="component" value="Unplaced"/>
</dbReference>
<dbReference type="PANTHER" id="PTHR11793">
    <property type="entry name" value="BASIC HELIX-LOOP-HELIX TRANSCRIPTION FACTOR"/>
    <property type="match status" value="1"/>
</dbReference>
<evidence type="ECO:0000313" key="8">
    <source>
        <dbReference type="EMBL" id="CAD5209303.1"/>
    </source>
</evidence>
<feature type="compositionally biased region" description="Polar residues" evidence="6">
    <location>
        <begin position="281"/>
        <end position="309"/>
    </location>
</feature>
<dbReference type="Proteomes" id="UP000659654">
    <property type="component" value="Unassembled WGS sequence"/>
</dbReference>
<evidence type="ECO:0000256" key="3">
    <source>
        <dbReference type="ARBA" id="ARBA00023125"/>
    </source>
</evidence>
<dbReference type="AlphaFoldDB" id="A0A1I7SDV6"/>
<evidence type="ECO:0000256" key="2">
    <source>
        <dbReference type="ARBA" id="ARBA00023015"/>
    </source>
</evidence>
<evidence type="ECO:0000313" key="11">
    <source>
        <dbReference type="WBParaSite" id="BXY_1121400.1"/>
    </source>
</evidence>
<organism evidence="9 11">
    <name type="scientific">Bursaphelenchus xylophilus</name>
    <name type="common">Pinewood nematode worm</name>
    <name type="synonym">Aphelenchoides xylophilus</name>
    <dbReference type="NCBI Taxonomy" id="6326"/>
    <lineage>
        <taxon>Eukaryota</taxon>
        <taxon>Metazoa</taxon>
        <taxon>Ecdysozoa</taxon>
        <taxon>Nematoda</taxon>
        <taxon>Chromadorea</taxon>
        <taxon>Rhabditida</taxon>
        <taxon>Tylenchina</taxon>
        <taxon>Tylenchomorpha</taxon>
        <taxon>Aphelenchoidea</taxon>
        <taxon>Aphelenchoididae</taxon>
        <taxon>Bursaphelenchus</taxon>
    </lineage>
</organism>
<dbReference type="EMBL" id="CAJFDI010000001">
    <property type="protein sequence ID" value="CAD5209303.1"/>
    <property type="molecule type" value="Genomic_DNA"/>
</dbReference>
<evidence type="ECO:0000256" key="4">
    <source>
        <dbReference type="ARBA" id="ARBA00023163"/>
    </source>
</evidence>
<dbReference type="GO" id="GO:0005634">
    <property type="term" value="C:nucleus"/>
    <property type="evidence" value="ECO:0007669"/>
    <property type="project" value="UniProtKB-SubCell"/>
</dbReference>
<dbReference type="InterPro" id="IPR011598">
    <property type="entry name" value="bHLH_dom"/>
</dbReference>
<dbReference type="Gene3D" id="4.10.280.10">
    <property type="entry name" value="Helix-loop-helix DNA-binding domain"/>
    <property type="match status" value="1"/>
</dbReference>
<dbReference type="SMART" id="SM00353">
    <property type="entry name" value="HLH"/>
    <property type="match status" value="1"/>
</dbReference>